<evidence type="ECO:0000256" key="4">
    <source>
        <dbReference type="ARBA" id="ARBA00022692"/>
    </source>
</evidence>
<proteinExistence type="inferred from homology"/>
<dbReference type="InterPro" id="IPR008276">
    <property type="entry name" value="C_nuclsd_transpt"/>
</dbReference>
<comment type="subcellular location">
    <subcellularLocation>
        <location evidence="1">Cell membrane</location>
        <topology evidence="1">Multi-pass membrane protein</topology>
    </subcellularLocation>
</comment>
<evidence type="ECO:0000256" key="7">
    <source>
        <dbReference type="SAM" id="Phobius"/>
    </source>
</evidence>
<dbReference type="GeneID" id="20232959"/>
<dbReference type="KEGG" id="lgi:LOTGIDRAFT_129499"/>
<dbReference type="GO" id="GO:0005886">
    <property type="term" value="C:plasma membrane"/>
    <property type="evidence" value="ECO:0007669"/>
    <property type="project" value="UniProtKB-SubCell"/>
</dbReference>
<evidence type="ECO:0000313" key="11">
    <source>
        <dbReference type="EMBL" id="ESO86275.1"/>
    </source>
</evidence>
<dbReference type="Pfam" id="PF01773">
    <property type="entry name" value="Nucleos_tra2_N"/>
    <property type="match status" value="1"/>
</dbReference>
<feature type="domain" description="Nucleoside transporter/FeoB GTPase Gate" evidence="10">
    <location>
        <begin position="72"/>
        <end position="169"/>
    </location>
</feature>
<dbReference type="PANTHER" id="PTHR10590">
    <property type="entry name" value="SODIUM/NUCLEOSIDE COTRANSPORTER"/>
    <property type="match status" value="1"/>
</dbReference>
<accession>V3ZUM0</accession>
<feature type="transmembrane region" description="Helical" evidence="7">
    <location>
        <begin position="225"/>
        <end position="245"/>
    </location>
</feature>
<sequence>MKWLICTFQINWHCIFWCLSTQFILAITLLRTEWGVYIMDWIAGCVKAFMENGYKSSEFLFGKSSDHRIVMKSLPLLFLVNSFLAILYHFGLMQIVLKCIGKALSSTLETTPPESLSVAANLFLGGTQATLVIKPYLNTMSISELFALVVGCFSSVSGVVFGIYINFGAPAKHLLTASIMSAPASFAIAKLLVPETKPNRDSDWENTKLDITKYKNILDATGRGALEVMGVFTSIVVNLYVFYALLQFLNSVLIWSGERIGIENLSFQLVVSYLLMPLPVFMGVDIQDCRSIAKLIGYKLVGSNSLSFIKLGKLRENKELSFNFSPSFQERSTAIATYAMCGFSNFSSIGIMLGTLYVLIPKRNGILVKIICKAMIAGNIACYLTACIAGKAIVCR</sequence>
<dbReference type="GO" id="GO:0005415">
    <property type="term" value="F:nucleoside:sodium symporter activity"/>
    <property type="evidence" value="ECO:0007669"/>
    <property type="project" value="TreeGrafter"/>
</dbReference>
<evidence type="ECO:0000256" key="5">
    <source>
        <dbReference type="ARBA" id="ARBA00022989"/>
    </source>
</evidence>
<dbReference type="InterPro" id="IPR002668">
    <property type="entry name" value="CNT_N_dom"/>
</dbReference>
<feature type="transmembrane region" description="Helical" evidence="7">
    <location>
        <begin position="265"/>
        <end position="284"/>
    </location>
</feature>
<evidence type="ECO:0000256" key="1">
    <source>
        <dbReference type="ARBA" id="ARBA00004651"/>
    </source>
</evidence>
<organism evidence="11 12">
    <name type="scientific">Lottia gigantea</name>
    <name type="common">Giant owl limpet</name>
    <dbReference type="NCBI Taxonomy" id="225164"/>
    <lineage>
        <taxon>Eukaryota</taxon>
        <taxon>Metazoa</taxon>
        <taxon>Spiralia</taxon>
        <taxon>Lophotrochozoa</taxon>
        <taxon>Mollusca</taxon>
        <taxon>Gastropoda</taxon>
        <taxon>Patellogastropoda</taxon>
        <taxon>Lottioidea</taxon>
        <taxon>Lottiidae</taxon>
        <taxon>Lottia</taxon>
    </lineage>
</organism>
<dbReference type="RefSeq" id="XP_009063047.1">
    <property type="nucleotide sequence ID" value="XM_009064799.1"/>
</dbReference>
<evidence type="ECO:0000256" key="6">
    <source>
        <dbReference type="ARBA" id="ARBA00023136"/>
    </source>
</evidence>
<comment type="similarity">
    <text evidence="2">Belongs to the concentrative nucleoside transporter (CNT) (TC 2.A.41) family.</text>
</comment>
<gene>
    <name evidence="11" type="ORF">LOTGIDRAFT_129499</name>
</gene>
<dbReference type="CTD" id="20232959"/>
<feature type="transmembrane region" description="Helical" evidence="7">
    <location>
        <begin position="335"/>
        <end position="360"/>
    </location>
</feature>
<keyword evidence="12" id="KW-1185">Reference proteome</keyword>
<dbReference type="InterPro" id="IPR011642">
    <property type="entry name" value="Gate_dom"/>
</dbReference>
<keyword evidence="4 7" id="KW-0812">Transmembrane</keyword>
<feature type="transmembrane region" description="Helical" evidence="7">
    <location>
        <begin position="145"/>
        <end position="167"/>
    </location>
</feature>
<dbReference type="STRING" id="225164.V3ZUM0"/>
<feature type="transmembrane region" description="Helical" evidence="7">
    <location>
        <begin position="74"/>
        <end position="96"/>
    </location>
</feature>
<dbReference type="PANTHER" id="PTHR10590:SF4">
    <property type="entry name" value="SOLUTE CARRIER FAMILY 28 MEMBER 3"/>
    <property type="match status" value="1"/>
</dbReference>
<keyword evidence="5 7" id="KW-1133">Transmembrane helix</keyword>
<feature type="domain" description="Concentrative nucleoside transporter C-terminal" evidence="9">
    <location>
        <begin position="173"/>
        <end position="390"/>
    </location>
</feature>
<keyword evidence="3" id="KW-1003">Cell membrane</keyword>
<evidence type="ECO:0000259" key="9">
    <source>
        <dbReference type="Pfam" id="PF07662"/>
    </source>
</evidence>
<dbReference type="InterPro" id="IPR011657">
    <property type="entry name" value="CNT_C_dom"/>
</dbReference>
<evidence type="ECO:0000313" key="12">
    <source>
        <dbReference type="Proteomes" id="UP000030746"/>
    </source>
</evidence>
<feature type="domain" description="Concentrative nucleoside transporter N-terminal" evidence="8">
    <location>
        <begin position="9"/>
        <end position="63"/>
    </location>
</feature>
<dbReference type="Pfam" id="PF07670">
    <property type="entry name" value="Gate"/>
    <property type="match status" value="1"/>
</dbReference>
<evidence type="ECO:0000259" key="10">
    <source>
        <dbReference type="Pfam" id="PF07670"/>
    </source>
</evidence>
<evidence type="ECO:0000259" key="8">
    <source>
        <dbReference type="Pfam" id="PF01773"/>
    </source>
</evidence>
<dbReference type="Proteomes" id="UP000030746">
    <property type="component" value="Unassembled WGS sequence"/>
</dbReference>
<evidence type="ECO:0000256" key="2">
    <source>
        <dbReference type="ARBA" id="ARBA00009033"/>
    </source>
</evidence>
<dbReference type="AlphaFoldDB" id="V3ZUM0"/>
<feature type="transmembrane region" description="Helical" evidence="7">
    <location>
        <begin position="366"/>
        <end position="394"/>
    </location>
</feature>
<protein>
    <recommendedName>
        <fullName evidence="13">Sodium/nucleoside cotransporter</fullName>
    </recommendedName>
</protein>
<reference evidence="11 12" key="1">
    <citation type="journal article" date="2013" name="Nature">
        <title>Insights into bilaterian evolution from three spiralian genomes.</title>
        <authorList>
            <person name="Simakov O."/>
            <person name="Marletaz F."/>
            <person name="Cho S.J."/>
            <person name="Edsinger-Gonzales E."/>
            <person name="Havlak P."/>
            <person name="Hellsten U."/>
            <person name="Kuo D.H."/>
            <person name="Larsson T."/>
            <person name="Lv J."/>
            <person name="Arendt D."/>
            <person name="Savage R."/>
            <person name="Osoegawa K."/>
            <person name="de Jong P."/>
            <person name="Grimwood J."/>
            <person name="Chapman J.A."/>
            <person name="Shapiro H."/>
            <person name="Aerts A."/>
            <person name="Otillar R.P."/>
            <person name="Terry A.Y."/>
            <person name="Boore J.L."/>
            <person name="Grigoriev I.V."/>
            <person name="Lindberg D.R."/>
            <person name="Seaver E.C."/>
            <person name="Weisblat D.A."/>
            <person name="Putnam N.H."/>
            <person name="Rokhsar D.S."/>
        </authorList>
    </citation>
    <scope>NUCLEOTIDE SEQUENCE [LARGE SCALE GENOMIC DNA]</scope>
</reference>
<name>V3ZUM0_LOTGI</name>
<evidence type="ECO:0008006" key="13">
    <source>
        <dbReference type="Google" id="ProtNLM"/>
    </source>
</evidence>
<dbReference type="OMA" id="MINANCC"/>
<evidence type="ECO:0000256" key="3">
    <source>
        <dbReference type="ARBA" id="ARBA00022475"/>
    </source>
</evidence>
<dbReference type="EMBL" id="KB203115">
    <property type="protein sequence ID" value="ESO86275.1"/>
    <property type="molecule type" value="Genomic_DNA"/>
</dbReference>
<keyword evidence="6 7" id="KW-0472">Membrane</keyword>
<dbReference type="Pfam" id="PF07662">
    <property type="entry name" value="Nucleos_tra2_C"/>
    <property type="match status" value="1"/>
</dbReference>
<dbReference type="HOGENOM" id="CLU_016813_4_2_1"/>
<dbReference type="OrthoDB" id="6075923at2759"/>